<evidence type="ECO:0008006" key="3">
    <source>
        <dbReference type="Google" id="ProtNLM"/>
    </source>
</evidence>
<name>A0AAU7FCI2_9NEIS</name>
<dbReference type="RefSeq" id="WP_348945522.1">
    <property type="nucleotide sequence ID" value="NZ_CP157355.1"/>
</dbReference>
<feature type="signal peptide" evidence="1">
    <location>
        <begin position="1"/>
        <end position="23"/>
    </location>
</feature>
<dbReference type="AlphaFoldDB" id="A0AAU7FCI2"/>
<organism evidence="2">
    <name type="scientific">Chitinibacter mangrovi</name>
    <dbReference type="NCBI Taxonomy" id="3153927"/>
    <lineage>
        <taxon>Bacteria</taxon>
        <taxon>Pseudomonadati</taxon>
        <taxon>Pseudomonadota</taxon>
        <taxon>Betaproteobacteria</taxon>
        <taxon>Neisseriales</taxon>
        <taxon>Chitinibacteraceae</taxon>
        <taxon>Chitinibacter</taxon>
    </lineage>
</organism>
<keyword evidence="1" id="KW-0732">Signal</keyword>
<dbReference type="KEGG" id="cmav:ABHF33_02720"/>
<gene>
    <name evidence="2" type="ORF">ABHF33_02720</name>
</gene>
<protein>
    <recommendedName>
        <fullName evidence="3">CopL family metal-binding regulatory protein</fullName>
    </recommendedName>
</protein>
<sequence>MTMLRFFFLCVMAFVLPVNTVLAQMPAHAKIAAAHAQSIQPAHQHDHAAVSDSAAHHAAPALKSAKPHLHHGLFGKVSAHTHEPAPQADCIKACQAMPGSMLVNALFVSPLPLNAVLVGIPVAALAGITVPPLEDPPKMRA</sequence>
<evidence type="ECO:0000313" key="2">
    <source>
        <dbReference type="EMBL" id="XBM01218.1"/>
    </source>
</evidence>
<accession>A0AAU7FCI2</accession>
<evidence type="ECO:0000256" key="1">
    <source>
        <dbReference type="SAM" id="SignalP"/>
    </source>
</evidence>
<dbReference type="EMBL" id="CP157355">
    <property type="protein sequence ID" value="XBM01218.1"/>
    <property type="molecule type" value="Genomic_DNA"/>
</dbReference>
<feature type="chain" id="PRO_5043828991" description="CopL family metal-binding regulatory protein" evidence="1">
    <location>
        <begin position="24"/>
        <end position="141"/>
    </location>
</feature>
<reference evidence="2" key="1">
    <citation type="submission" date="2024-05" db="EMBL/GenBank/DDBJ databases">
        <authorList>
            <person name="Yang L."/>
            <person name="Pan L."/>
        </authorList>
    </citation>
    <scope>NUCLEOTIDE SEQUENCE</scope>
    <source>
        <strain evidence="2">FCG-7</strain>
    </source>
</reference>
<proteinExistence type="predicted"/>